<comment type="caution">
    <text evidence="2">The sequence shown here is derived from an EMBL/GenBank/DDBJ whole genome shotgun (WGS) entry which is preliminary data.</text>
</comment>
<feature type="transmembrane region" description="Helical" evidence="1">
    <location>
        <begin position="143"/>
        <end position="158"/>
    </location>
</feature>
<keyword evidence="1" id="KW-0812">Transmembrane</keyword>
<proteinExistence type="predicted"/>
<name>A0A317ZNU6_9BACT</name>
<sequence length="419" mass="47268">MENLKRNWRHLVLCALTVATILLLFGNTALWQTAIGPMHNAELTGYPFSDMGARLWMSEKAAGGHDINQEFGNNKPLYTVTLMKWLGLNSSNKVALGILFLGLYTLWNLLLLRPRRTVELLISIGVLLSPPCLMLIERGNDDIIIYSLICGAPLLLQLNSGLGRFGAWAVISILLPMKYYPAAAYAILLHREHSFKRLTGFVLLSFAFLIAFSLFAWQEMSEIHDRIPVASVFCSFGGGLLFDAVWIDPAIGQIFLIFGFGGLLCAAFFVLFRAEPIAVERHSTKGCYFLLGSSVLTFCFFMNGNWDYRLAFLIPTLPLIFRWLNTDNKKARVLATIYVSSMLFTLWPEYVYYTSVHEGYSTWVHKDNLHVASIVLKHAASWVMIGSQMLIAAYLLQPDLRYLIEDSPFSPKRKARANT</sequence>
<dbReference type="Proteomes" id="UP000247099">
    <property type="component" value="Unassembled WGS sequence"/>
</dbReference>
<feature type="transmembrane region" description="Helical" evidence="1">
    <location>
        <begin position="12"/>
        <end position="31"/>
    </location>
</feature>
<reference evidence="2 3" key="1">
    <citation type="submission" date="2018-05" db="EMBL/GenBank/DDBJ databases">
        <title>Coraliomargarita sinensis sp. nov., isolated from a marine solar saltern.</title>
        <authorList>
            <person name="Zhou L.Y."/>
        </authorList>
    </citation>
    <scope>NUCLEOTIDE SEQUENCE [LARGE SCALE GENOMIC DNA]</scope>
    <source>
        <strain evidence="2 3">WN38</strain>
    </source>
</reference>
<feature type="transmembrane region" description="Helical" evidence="1">
    <location>
        <begin position="373"/>
        <end position="396"/>
    </location>
</feature>
<dbReference type="AlphaFoldDB" id="A0A317ZNU6"/>
<dbReference type="RefSeq" id="WP_158279732.1">
    <property type="nucleotide sequence ID" value="NZ_QHJQ01000001.1"/>
</dbReference>
<organism evidence="2 3">
    <name type="scientific">Coraliomargarita sinensis</name>
    <dbReference type="NCBI Taxonomy" id="2174842"/>
    <lineage>
        <taxon>Bacteria</taxon>
        <taxon>Pseudomonadati</taxon>
        <taxon>Verrucomicrobiota</taxon>
        <taxon>Opitutia</taxon>
        <taxon>Puniceicoccales</taxon>
        <taxon>Coraliomargaritaceae</taxon>
        <taxon>Coraliomargarita</taxon>
    </lineage>
</organism>
<keyword evidence="1" id="KW-1133">Transmembrane helix</keyword>
<feature type="transmembrane region" description="Helical" evidence="1">
    <location>
        <begin position="286"/>
        <end position="304"/>
    </location>
</feature>
<keyword evidence="3" id="KW-1185">Reference proteome</keyword>
<dbReference type="EMBL" id="QHJQ01000001">
    <property type="protein sequence ID" value="PXA05558.1"/>
    <property type="molecule type" value="Genomic_DNA"/>
</dbReference>
<evidence type="ECO:0000313" key="2">
    <source>
        <dbReference type="EMBL" id="PXA05558.1"/>
    </source>
</evidence>
<feature type="transmembrane region" description="Helical" evidence="1">
    <location>
        <begin position="310"/>
        <end position="326"/>
    </location>
</feature>
<accession>A0A317ZNU6</accession>
<feature type="transmembrane region" description="Helical" evidence="1">
    <location>
        <begin position="333"/>
        <end position="353"/>
    </location>
</feature>
<evidence type="ECO:0000256" key="1">
    <source>
        <dbReference type="SAM" id="Phobius"/>
    </source>
</evidence>
<feature type="transmembrane region" description="Helical" evidence="1">
    <location>
        <begin position="253"/>
        <end position="274"/>
    </location>
</feature>
<keyword evidence="1" id="KW-0472">Membrane</keyword>
<evidence type="ECO:0000313" key="3">
    <source>
        <dbReference type="Proteomes" id="UP000247099"/>
    </source>
</evidence>
<feature type="transmembrane region" description="Helical" evidence="1">
    <location>
        <begin position="165"/>
        <end position="188"/>
    </location>
</feature>
<dbReference type="InParanoid" id="A0A317ZNU6"/>
<gene>
    <name evidence="2" type="ORF">DDZ13_01410</name>
</gene>
<feature type="transmembrane region" description="Helical" evidence="1">
    <location>
        <begin position="200"/>
        <end position="217"/>
    </location>
</feature>
<protein>
    <recommendedName>
        <fullName evidence="4">DUF2029 domain-containing protein</fullName>
    </recommendedName>
</protein>
<evidence type="ECO:0008006" key="4">
    <source>
        <dbReference type="Google" id="ProtNLM"/>
    </source>
</evidence>
<feature type="transmembrane region" description="Helical" evidence="1">
    <location>
        <begin position="118"/>
        <end position="137"/>
    </location>
</feature>
<dbReference type="OrthoDB" id="582434at2"/>
<feature type="transmembrane region" description="Helical" evidence="1">
    <location>
        <begin position="94"/>
        <end position="111"/>
    </location>
</feature>
<feature type="transmembrane region" description="Helical" evidence="1">
    <location>
        <begin position="229"/>
        <end position="247"/>
    </location>
</feature>